<evidence type="ECO:0000256" key="6">
    <source>
        <dbReference type="ARBA" id="ARBA00022989"/>
    </source>
</evidence>
<dbReference type="GO" id="GO:0009247">
    <property type="term" value="P:glycolipid biosynthetic process"/>
    <property type="evidence" value="ECO:0007669"/>
    <property type="project" value="InterPro"/>
</dbReference>
<organism evidence="10 11">
    <name type="scientific">Albula glossodonta</name>
    <name type="common">roundjaw bonefish</name>
    <dbReference type="NCBI Taxonomy" id="121402"/>
    <lineage>
        <taxon>Eukaryota</taxon>
        <taxon>Metazoa</taxon>
        <taxon>Chordata</taxon>
        <taxon>Craniata</taxon>
        <taxon>Vertebrata</taxon>
        <taxon>Euteleostomi</taxon>
        <taxon>Actinopterygii</taxon>
        <taxon>Neopterygii</taxon>
        <taxon>Teleostei</taxon>
        <taxon>Albuliformes</taxon>
        <taxon>Albulidae</taxon>
        <taxon>Albula</taxon>
    </lineage>
</organism>
<keyword evidence="6" id="KW-1133">Transmembrane helix</keyword>
<keyword evidence="3" id="KW-0808">Transferase</keyword>
<keyword evidence="11" id="KW-1185">Reference proteome</keyword>
<dbReference type="GO" id="GO:0001733">
    <property type="term" value="F:galactosylceramide sulfotransferase activity"/>
    <property type="evidence" value="ECO:0007669"/>
    <property type="project" value="InterPro"/>
</dbReference>
<sequence>MFLKTHKTASTTVQNLVLRFADSRNLTLAIPTDKKRFRRTFKYTEDGFARAVQRIERSFHLILIVEHFDESMILLKETMCWDIDDVIAFNHNSRGEKDHKNISEDVAKGILEWNSLDWRLYQHFNMTFWAKIEKMFSPARLQEELAILRERRRFLEQQCCEDGLFRVKKPGTKGAYFKSFLHMTYHKKYRQCDPTFMCSEDKHHVSENPQDRQYHEHFDESMILLKETMCWDIDDVIAFNHNSRGEKDHKNISEDVAKGILEWNSLDWRLYQHFNMTFWAKIEKMFSPARLQEELAILRERRKFVEKQCCEDGLFRKYWQCDPTFMCSEDKYHVPENPQVRQYHGAELGPAIC</sequence>
<dbReference type="OrthoDB" id="514299at2759"/>
<dbReference type="AlphaFoldDB" id="A0A8T2MYA5"/>
<evidence type="ECO:0000256" key="5">
    <source>
        <dbReference type="ARBA" id="ARBA00022968"/>
    </source>
</evidence>
<dbReference type="PANTHER" id="PTHR14647">
    <property type="entry name" value="GALACTOSE-3-O-SULFOTRANSFERASE"/>
    <property type="match status" value="1"/>
</dbReference>
<dbReference type="GO" id="GO:0000139">
    <property type="term" value="C:Golgi membrane"/>
    <property type="evidence" value="ECO:0007669"/>
    <property type="project" value="UniProtKB-SubCell"/>
</dbReference>
<evidence type="ECO:0000256" key="3">
    <source>
        <dbReference type="ARBA" id="ARBA00022679"/>
    </source>
</evidence>
<evidence type="ECO:0000313" key="10">
    <source>
        <dbReference type="EMBL" id="KAG9330638.1"/>
    </source>
</evidence>
<name>A0A8T2MYA5_9TELE</name>
<evidence type="ECO:0000256" key="2">
    <source>
        <dbReference type="ARBA" id="ARBA00008124"/>
    </source>
</evidence>
<evidence type="ECO:0000256" key="9">
    <source>
        <dbReference type="ARBA" id="ARBA00023180"/>
    </source>
</evidence>
<protein>
    <submittedName>
        <fullName evidence="10">Uncharacterized protein</fullName>
    </submittedName>
</protein>
<dbReference type="Pfam" id="PF06990">
    <property type="entry name" value="Gal-3-0_sulfotr"/>
    <property type="match status" value="3"/>
</dbReference>
<keyword evidence="9" id="KW-0325">Glycoprotein</keyword>
<dbReference type="InterPro" id="IPR009729">
    <property type="entry name" value="Gal-3-0_sulfotransfrase"/>
</dbReference>
<dbReference type="PANTHER" id="PTHR14647:SF87">
    <property type="entry name" value="PUTATIVE-RELATED"/>
    <property type="match status" value="1"/>
</dbReference>
<dbReference type="Gene3D" id="3.40.50.300">
    <property type="entry name" value="P-loop containing nucleotide triphosphate hydrolases"/>
    <property type="match status" value="2"/>
</dbReference>
<reference evidence="10" key="1">
    <citation type="thesis" date="2021" institute="BYU ScholarsArchive" country="Provo, UT, USA">
        <title>Applications of and Algorithms for Genome Assembly and Genomic Analyses with an Emphasis on Marine Teleosts.</title>
        <authorList>
            <person name="Pickett B.D."/>
        </authorList>
    </citation>
    <scope>NUCLEOTIDE SEQUENCE</scope>
    <source>
        <strain evidence="10">HI-2016</strain>
    </source>
</reference>
<dbReference type="Proteomes" id="UP000824540">
    <property type="component" value="Unassembled WGS sequence"/>
</dbReference>
<keyword evidence="8" id="KW-0472">Membrane</keyword>
<evidence type="ECO:0000256" key="1">
    <source>
        <dbReference type="ARBA" id="ARBA00004323"/>
    </source>
</evidence>
<keyword evidence="5" id="KW-0735">Signal-anchor</keyword>
<accession>A0A8T2MYA5</accession>
<comment type="caution">
    <text evidence="10">The sequence shown here is derived from an EMBL/GenBank/DDBJ whole genome shotgun (WGS) entry which is preliminary data.</text>
</comment>
<comment type="similarity">
    <text evidence="2">Belongs to the galactose-3-O-sulfotransferase family.</text>
</comment>
<evidence type="ECO:0000256" key="4">
    <source>
        <dbReference type="ARBA" id="ARBA00022692"/>
    </source>
</evidence>
<keyword evidence="4" id="KW-0812">Transmembrane</keyword>
<evidence type="ECO:0000313" key="11">
    <source>
        <dbReference type="Proteomes" id="UP000824540"/>
    </source>
</evidence>
<dbReference type="InterPro" id="IPR027417">
    <property type="entry name" value="P-loop_NTPase"/>
</dbReference>
<evidence type="ECO:0000256" key="7">
    <source>
        <dbReference type="ARBA" id="ARBA00023034"/>
    </source>
</evidence>
<dbReference type="EMBL" id="JAFBMS010000512">
    <property type="protein sequence ID" value="KAG9330638.1"/>
    <property type="molecule type" value="Genomic_DNA"/>
</dbReference>
<proteinExistence type="inferred from homology"/>
<keyword evidence="7" id="KW-0333">Golgi apparatus</keyword>
<evidence type="ECO:0000256" key="8">
    <source>
        <dbReference type="ARBA" id="ARBA00023136"/>
    </source>
</evidence>
<gene>
    <name evidence="10" type="ORF">JZ751_023538</name>
</gene>
<comment type="subcellular location">
    <subcellularLocation>
        <location evidence="1">Golgi apparatus membrane</location>
        <topology evidence="1">Single-pass type II membrane protein</topology>
    </subcellularLocation>
</comment>